<dbReference type="OrthoDB" id="9810236at2"/>
<dbReference type="Pfam" id="PF18019">
    <property type="entry name" value="Cas3_HD"/>
    <property type="match status" value="1"/>
</dbReference>
<dbReference type="EC" id="3.6.4.-" evidence="11"/>
<dbReference type="GO" id="GO:0003676">
    <property type="term" value="F:nucleic acid binding"/>
    <property type="evidence" value="ECO:0007669"/>
    <property type="project" value="InterPro"/>
</dbReference>
<dbReference type="GO" id="GO:0016787">
    <property type="term" value="F:hydrolase activity"/>
    <property type="evidence" value="ECO:0007669"/>
    <property type="project" value="UniProtKB-KW"/>
</dbReference>
<dbReference type="EC" id="3.1.-.-" evidence="11"/>
<keyword evidence="3" id="KW-0540">Nuclease</keyword>
<evidence type="ECO:0000256" key="4">
    <source>
        <dbReference type="ARBA" id="ARBA00022723"/>
    </source>
</evidence>
<evidence type="ECO:0000256" key="6">
    <source>
        <dbReference type="ARBA" id="ARBA00022801"/>
    </source>
</evidence>
<evidence type="ECO:0000256" key="5">
    <source>
        <dbReference type="ARBA" id="ARBA00022741"/>
    </source>
</evidence>
<dbReference type="GO" id="GO:0004519">
    <property type="term" value="F:endonuclease activity"/>
    <property type="evidence" value="ECO:0007669"/>
    <property type="project" value="UniProtKB-KW"/>
</dbReference>
<dbReference type="GO" id="GO:0046872">
    <property type="term" value="F:metal ion binding"/>
    <property type="evidence" value="ECO:0007669"/>
    <property type="project" value="UniProtKB-KW"/>
</dbReference>
<evidence type="ECO:0000256" key="1">
    <source>
        <dbReference type="ARBA" id="ARBA00006847"/>
    </source>
</evidence>
<evidence type="ECO:0000256" key="9">
    <source>
        <dbReference type="ARBA" id="ARBA00023118"/>
    </source>
</evidence>
<keyword evidence="9" id="KW-0051">Antiviral defense</keyword>
<keyword evidence="6 11" id="KW-0378">Hydrolase</keyword>
<dbReference type="Pfam" id="PF22590">
    <property type="entry name" value="Cas3-like_C_2"/>
    <property type="match status" value="1"/>
</dbReference>
<keyword evidence="5" id="KW-0547">Nucleotide-binding</keyword>
<dbReference type="Pfam" id="PF00270">
    <property type="entry name" value="DEAD"/>
    <property type="match status" value="1"/>
</dbReference>
<dbReference type="GO" id="GO:0005524">
    <property type="term" value="F:ATP binding"/>
    <property type="evidence" value="ECO:0007669"/>
    <property type="project" value="UniProtKB-KW"/>
</dbReference>
<reference evidence="11 12" key="1">
    <citation type="submission" date="2016-04" db="EMBL/GenBank/DDBJ databases">
        <title>Genome sequence of Clostridium magnum DSM 2767.</title>
        <authorList>
            <person name="Poehlein A."/>
            <person name="Uhlig R."/>
            <person name="Fischer R."/>
            <person name="Bahl H."/>
            <person name="Daniel R."/>
        </authorList>
    </citation>
    <scope>NUCLEOTIDE SEQUENCE [LARGE SCALE GENOMIC DNA]</scope>
    <source>
        <strain evidence="11 12">DSM 2767</strain>
    </source>
</reference>
<evidence type="ECO:0000313" key="11">
    <source>
        <dbReference type="EMBL" id="KZL91871.1"/>
    </source>
</evidence>
<accession>A0A162SU61</accession>
<keyword evidence="4" id="KW-0479">Metal-binding</keyword>
<keyword evidence="11" id="KW-0255">Endonuclease</keyword>
<comment type="similarity">
    <text evidence="2">In the central section; belongs to the CRISPR-associated helicase Cas3 family.</text>
</comment>
<dbReference type="InterPro" id="IPR011545">
    <property type="entry name" value="DEAD/DEAH_box_helicase_dom"/>
</dbReference>
<dbReference type="PATRIC" id="fig|1121326.3.peg.1653"/>
<gene>
    <name evidence="11" type="primary">cas3</name>
    <name evidence="11" type="ORF">CLMAG_16770</name>
</gene>
<dbReference type="Gene3D" id="3.40.50.300">
    <property type="entry name" value="P-loop containing nucleotide triphosphate hydrolases"/>
    <property type="match status" value="2"/>
</dbReference>
<proteinExistence type="inferred from homology"/>
<sequence length="773" mass="90193">MKNLFLAKSNPRETIIEHTENLLKSYDMLKESYPNLKNINWELLKLACIYHDAGKMNTKFQNKIIKNINKELEKQESEEMLPYLEDFLEDIEEIPHGYLSNAFIPISYLKENFTDEEIKVLYESIFYHHNREKLEGHRKEELLKIIKEDLPQYINDFKYDKFISDEINLNSKFMRYLRKRILTDANILDDETYDIASKLIMTKGLLNKIDFAASSGVLVEVQPGKLKGLTEKSIEPYNLNDLQKYMKEHDNDNLIILASTGIGKTEGALVWIGNNKGFFTLPLRVSINSIYDRVVSKIGYGKDKTALLHSDSASEYMKREEDGIIDKYYLDSTKQLSLPLTICTLDQLIGFIFKYEGFELKLATLSYSKIVIDEIQMYSPDMIAYLVLALRDIVRMGGKFAIVTATFPPIFEYFMNYAGLNRGTEYKVPEKPFLKKLDDKVMLRHKVKIFQVNIDSNIIYNNYKGQKILVIVNTVKTAQKLYYELSKYEDIKDKLFMFHSRYIKEDRAIKEDQIFNDGQLKNKFSGIWITTQVVEASLDIDFDVLFTELSDISGLLQRMGRVYRNRILDKMEANINVFVGDDKLPSGIFDNTSRFDSIIDIDIFNKSKEAILKYNDVELDEEEKMKLVSEVYSVSNLEKSNYFEVIKKTIDTYSDLIPYDLKKNEVKLRNIMSETIIPEVVYEKNKERINETIKELGDTKDFSKRTSLKDELMKKTVTISASMFENIKRKGAAVEKLEVNKYETIYIVPGEYTFEKGFEIQKDFNKFSEKQFG</sequence>
<name>A0A162SU61_9CLOT</name>
<dbReference type="AlphaFoldDB" id="A0A162SU61"/>
<dbReference type="SUPFAM" id="SSF52540">
    <property type="entry name" value="P-loop containing nucleoside triphosphate hydrolases"/>
    <property type="match status" value="1"/>
</dbReference>
<comment type="caution">
    <text evidence="11">The sequence shown here is derived from an EMBL/GenBank/DDBJ whole genome shotgun (WGS) entry which is preliminary data.</text>
</comment>
<organism evidence="11 12">
    <name type="scientific">Clostridium magnum DSM 2767</name>
    <dbReference type="NCBI Taxonomy" id="1121326"/>
    <lineage>
        <taxon>Bacteria</taxon>
        <taxon>Bacillati</taxon>
        <taxon>Bacillota</taxon>
        <taxon>Clostridia</taxon>
        <taxon>Eubacteriales</taxon>
        <taxon>Clostridiaceae</taxon>
        <taxon>Clostridium</taxon>
    </lineage>
</organism>
<dbReference type="CDD" id="cd09641">
    <property type="entry name" value="Cas3''_I"/>
    <property type="match status" value="1"/>
</dbReference>
<dbReference type="STRING" id="1121326.CLMAG_16770"/>
<dbReference type="EMBL" id="LWAE01000002">
    <property type="protein sequence ID" value="KZL91871.1"/>
    <property type="molecule type" value="Genomic_DNA"/>
</dbReference>
<dbReference type="NCBIfam" id="TIGR01587">
    <property type="entry name" value="cas3_core"/>
    <property type="match status" value="1"/>
</dbReference>
<dbReference type="InterPro" id="IPR027417">
    <property type="entry name" value="P-loop_NTPase"/>
</dbReference>
<dbReference type="SUPFAM" id="SSF109604">
    <property type="entry name" value="HD-domain/PDEase-like"/>
    <property type="match status" value="1"/>
</dbReference>
<dbReference type="Gene3D" id="1.10.3210.30">
    <property type="match status" value="1"/>
</dbReference>
<evidence type="ECO:0000259" key="10">
    <source>
        <dbReference type="PROSITE" id="PS51643"/>
    </source>
</evidence>
<keyword evidence="8" id="KW-0067">ATP-binding</keyword>
<dbReference type="RefSeq" id="WP_066620750.1">
    <property type="nucleotide sequence ID" value="NZ_FQXL01000022.1"/>
</dbReference>
<dbReference type="NCBIfam" id="TIGR01596">
    <property type="entry name" value="cas3_HD"/>
    <property type="match status" value="1"/>
</dbReference>
<dbReference type="GO" id="GO:0051607">
    <property type="term" value="P:defense response to virus"/>
    <property type="evidence" value="ECO:0007669"/>
    <property type="project" value="UniProtKB-KW"/>
</dbReference>
<dbReference type="InterPro" id="IPR006483">
    <property type="entry name" value="CRISPR-assoc_Cas3_HD"/>
</dbReference>
<protein>
    <submittedName>
        <fullName evidence="11">CRISPR-associated endonuclease/helicase Cas3</fullName>
        <ecNumber evidence="11">3.1.-.-</ecNumber>
        <ecNumber evidence="11">3.6.4.-</ecNumber>
    </submittedName>
</protein>
<dbReference type="GO" id="GO:0004386">
    <property type="term" value="F:helicase activity"/>
    <property type="evidence" value="ECO:0007669"/>
    <property type="project" value="UniProtKB-KW"/>
</dbReference>
<evidence type="ECO:0000256" key="3">
    <source>
        <dbReference type="ARBA" id="ARBA00022722"/>
    </source>
</evidence>
<evidence type="ECO:0000256" key="7">
    <source>
        <dbReference type="ARBA" id="ARBA00022806"/>
    </source>
</evidence>
<keyword evidence="7 11" id="KW-0347">Helicase</keyword>
<dbReference type="InterPro" id="IPR014001">
    <property type="entry name" value="Helicase_ATP-bd"/>
</dbReference>
<feature type="domain" description="HD Cas3-type" evidence="10">
    <location>
        <begin position="8"/>
        <end position="212"/>
    </location>
</feature>
<dbReference type="InterPro" id="IPR006474">
    <property type="entry name" value="Helicase_Cas3_CRISPR-ass_core"/>
</dbReference>
<evidence type="ECO:0000313" key="12">
    <source>
        <dbReference type="Proteomes" id="UP000076603"/>
    </source>
</evidence>
<keyword evidence="12" id="KW-1185">Reference proteome</keyword>
<dbReference type="SMART" id="SM00487">
    <property type="entry name" value="DEXDc"/>
    <property type="match status" value="1"/>
</dbReference>
<dbReference type="InterPro" id="IPR054712">
    <property type="entry name" value="Cas3-like_dom"/>
</dbReference>
<dbReference type="Proteomes" id="UP000076603">
    <property type="component" value="Unassembled WGS sequence"/>
</dbReference>
<dbReference type="PROSITE" id="PS51643">
    <property type="entry name" value="HD_CAS3"/>
    <property type="match status" value="1"/>
</dbReference>
<evidence type="ECO:0000256" key="2">
    <source>
        <dbReference type="ARBA" id="ARBA00009046"/>
    </source>
</evidence>
<dbReference type="InterPro" id="IPR038257">
    <property type="entry name" value="CRISPR-assoc_Cas3_HD_sf"/>
</dbReference>
<evidence type="ECO:0000256" key="8">
    <source>
        <dbReference type="ARBA" id="ARBA00022840"/>
    </source>
</evidence>
<comment type="similarity">
    <text evidence="1">In the N-terminal section; belongs to the CRISPR-associated nuclease Cas3-HD family.</text>
</comment>